<accession>A0A2S5KJ58</accession>
<evidence type="ECO:0000256" key="8">
    <source>
        <dbReference type="ARBA" id="ARBA00023002"/>
    </source>
</evidence>
<dbReference type="GO" id="GO:0005737">
    <property type="term" value="C:cytoplasm"/>
    <property type="evidence" value="ECO:0007669"/>
    <property type="project" value="UniProtKB-SubCell"/>
</dbReference>
<dbReference type="PANTHER" id="PTHR13847">
    <property type="entry name" value="SARCOSINE DEHYDROGENASE-RELATED"/>
    <property type="match status" value="1"/>
</dbReference>
<dbReference type="EC" id="1.5.-.-" evidence="10"/>
<dbReference type="NCBIfam" id="TIGR03197">
    <property type="entry name" value="MnmC_Cterm"/>
    <property type="match status" value="1"/>
</dbReference>
<dbReference type="GO" id="GO:0016645">
    <property type="term" value="F:oxidoreductase activity, acting on the CH-NH group of donors"/>
    <property type="evidence" value="ECO:0007669"/>
    <property type="project" value="InterPro"/>
</dbReference>
<comment type="caution">
    <text evidence="13">The sequence shown here is derived from an EMBL/GenBank/DDBJ whole genome shotgun (WGS) entry which is preliminary data.</text>
</comment>
<dbReference type="GO" id="GO:0004808">
    <property type="term" value="F:tRNA (5-methylaminomethyl-2-thiouridylate)(34)-methyltransferase activity"/>
    <property type="evidence" value="ECO:0007669"/>
    <property type="project" value="UniProtKB-EC"/>
</dbReference>
<dbReference type="InterPro" id="IPR047785">
    <property type="entry name" value="tRNA_MNMC2"/>
</dbReference>
<feature type="region of interest" description="FAD-dependent cmnm(5)s(2)U34 oxidoreductase" evidence="10">
    <location>
        <begin position="258"/>
        <end position="635"/>
    </location>
</feature>
<evidence type="ECO:0000256" key="7">
    <source>
        <dbReference type="ARBA" id="ARBA00022827"/>
    </source>
</evidence>
<evidence type="ECO:0000313" key="14">
    <source>
        <dbReference type="Proteomes" id="UP000238196"/>
    </source>
</evidence>
<dbReference type="Proteomes" id="UP000238196">
    <property type="component" value="Unassembled WGS sequence"/>
</dbReference>
<protein>
    <recommendedName>
        <fullName evidence="10">tRNA 5-methylaminomethyl-2-thiouridine biosynthesis bifunctional protein MnmC</fullName>
        <shortName evidence="10">tRNA mnm(5)s(2)U biosynthesis bifunctional protein</shortName>
    </recommendedName>
    <domain>
        <recommendedName>
            <fullName evidence="10">tRNA (mnm(5)s(2)U34)-methyltransferase</fullName>
            <ecNumber evidence="10">2.1.1.61</ecNumber>
        </recommendedName>
    </domain>
    <domain>
        <recommendedName>
            <fullName evidence="10">FAD-dependent cmnm(5)s(2)U34 oxidoreductase</fullName>
            <ecNumber evidence="10">1.5.-.-</ecNumber>
        </recommendedName>
    </domain>
</protein>
<evidence type="ECO:0000256" key="5">
    <source>
        <dbReference type="ARBA" id="ARBA00022691"/>
    </source>
</evidence>
<evidence type="ECO:0000256" key="1">
    <source>
        <dbReference type="ARBA" id="ARBA00022490"/>
    </source>
</evidence>
<dbReference type="EC" id="2.1.1.61" evidence="10"/>
<keyword evidence="2 10" id="KW-0489">Methyltransferase</keyword>
<proteinExistence type="inferred from homology"/>
<dbReference type="InterPro" id="IPR036188">
    <property type="entry name" value="FAD/NAD-bd_sf"/>
</dbReference>
<dbReference type="InterPro" id="IPR008471">
    <property type="entry name" value="MnmC-like_methylTransf"/>
</dbReference>
<dbReference type="OrthoDB" id="9786494at2"/>
<sequence>MPSSNLLGSATLTWDEQGLPESSVFGDVYFSRESGLLETDYVFIQHNDLPRRWQHLTDHGSSCFVIAETGFGTGLNFLVAWQNWLRFAPSNARLHFVSVEKFPLSKQDLQRALALWPDLQEIASELLAQYPCALPGFHRMYFAGGKIALTLLFGDVHDCLPQLDAKVDAWFLDGFAPAKNPEMWQPQLYQQMARLSKPGTTFSTFTSAGIVKRGIAGAGFEVSKVAGFGRKREMLCGKITEAPCGEAQPSSQKTIAIIGAGLAGCSLARAMAERDYHVIVLERHPEAAQEASGNPQGILYLKLPKSPSALSQWHSTGLLYTRNLLQRLLPDNKGDDWDDNGVIQIALKESDAERQRTVAGSGVYPADFVTGCTTDSIRNLSGYPINEGGLLFGQAGWVSPPVLCKALLNHPNITLQCNSQVKDFTYVEGKWQLRLSSDSMLEADILALACAYQTKQFGLPLPLPINEVKGQISTAKQPTHMPALQVSVCKEGYVAPPRKGMYCFGATFERNGKDLQVTQQGHLQNLSKLEQILPELASAMDASQFSGRVAFRCTTQDHLPIAGPYPCQDTGTMNAQPTLPGAEASSLFFNIGHGSKGLITAPLAAELIACQISGEPLPLNATLIQAVTPGRWSRD</sequence>
<dbReference type="NCBIfam" id="NF002481">
    <property type="entry name" value="PRK01747.1-2"/>
    <property type="match status" value="1"/>
</dbReference>
<dbReference type="AlphaFoldDB" id="A0A2S5KJ58"/>
<keyword evidence="7 10" id="KW-0274">FAD</keyword>
<dbReference type="PANTHER" id="PTHR13847:SF283">
    <property type="entry name" value="TRNA 5-METHYLAMINOMETHYL-2-THIOURIDINE BIOSYNTHESIS BIFUNCTIONAL PROTEIN MNMC"/>
    <property type="match status" value="1"/>
</dbReference>
<dbReference type="SUPFAM" id="SSF51905">
    <property type="entry name" value="FAD/NAD(P)-binding domain"/>
    <property type="match status" value="1"/>
</dbReference>
<comment type="similarity">
    <text evidence="10">In the C-terminal section; belongs to the DAO family.</text>
</comment>
<evidence type="ECO:0000256" key="6">
    <source>
        <dbReference type="ARBA" id="ARBA00022694"/>
    </source>
</evidence>
<keyword evidence="3 10" id="KW-0285">Flavoprotein</keyword>
<dbReference type="Pfam" id="PF01266">
    <property type="entry name" value="DAO"/>
    <property type="match status" value="1"/>
</dbReference>
<evidence type="ECO:0000256" key="3">
    <source>
        <dbReference type="ARBA" id="ARBA00022630"/>
    </source>
</evidence>
<evidence type="ECO:0000259" key="12">
    <source>
        <dbReference type="Pfam" id="PF05430"/>
    </source>
</evidence>
<dbReference type="HAMAP" id="MF_01102">
    <property type="entry name" value="MnmC"/>
    <property type="match status" value="1"/>
</dbReference>
<keyword evidence="6 10" id="KW-0819">tRNA processing</keyword>
<dbReference type="SUPFAM" id="SSF53335">
    <property type="entry name" value="S-adenosyl-L-methionine-dependent methyltransferases"/>
    <property type="match status" value="1"/>
</dbReference>
<comment type="similarity">
    <text evidence="10">In the N-terminal section; belongs to the methyltransferase superfamily. tRNA (mnm(5)s(2)U34)-methyltransferase family.</text>
</comment>
<organism evidence="13 14">
    <name type="scientific">Proteobacteria bacterium 228</name>
    <dbReference type="NCBI Taxonomy" id="2083153"/>
    <lineage>
        <taxon>Bacteria</taxon>
        <taxon>Pseudomonadati</taxon>
        <taxon>Pseudomonadota</taxon>
    </lineage>
</organism>
<keyword evidence="5 10" id="KW-0949">S-adenosyl-L-methionine</keyword>
<comment type="catalytic activity">
    <reaction evidence="10">
        <text>5-aminomethyl-2-thiouridine(34) in tRNA + S-adenosyl-L-methionine = 5-methylaminomethyl-2-thiouridine(34) in tRNA + S-adenosyl-L-homocysteine + H(+)</text>
        <dbReference type="Rhea" id="RHEA:19569"/>
        <dbReference type="Rhea" id="RHEA-COMP:10195"/>
        <dbReference type="Rhea" id="RHEA-COMP:10197"/>
        <dbReference type="ChEBI" id="CHEBI:15378"/>
        <dbReference type="ChEBI" id="CHEBI:57856"/>
        <dbReference type="ChEBI" id="CHEBI:59789"/>
        <dbReference type="ChEBI" id="CHEBI:74454"/>
        <dbReference type="ChEBI" id="CHEBI:74455"/>
        <dbReference type="EC" id="2.1.1.61"/>
    </reaction>
</comment>
<dbReference type="GO" id="GO:0032259">
    <property type="term" value="P:methylation"/>
    <property type="evidence" value="ECO:0007669"/>
    <property type="project" value="UniProtKB-KW"/>
</dbReference>
<feature type="domain" description="FAD dependent oxidoreductase" evidence="11">
    <location>
        <begin position="255"/>
        <end position="609"/>
    </location>
</feature>
<evidence type="ECO:0000259" key="11">
    <source>
        <dbReference type="Pfam" id="PF01266"/>
    </source>
</evidence>
<comment type="function">
    <text evidence="10">Catalyzes the last two steps in the biosynthesis of 5-methylaminomethyl-2-thiouridine (mnm(5)s(2)U) at the wobble position (U34) in tRNA. Catalyzes the FAD-dependent demodification of cmnm(5)s(2)U34 to nm(5)s(2)U34, followed by the transfer of a methyl group from S-adenosyl-L-methionine to nm(5)s(2)U34, to form mnm(5)s(2)U34.</text>
</comment>
<evidence type="ECO:0000256" key="4">
    <source>
        <dbReference type="ARBA" id="ARBA00022679"/>
    </source>
</evidence>
<evidence type="ECO:0000256" key="9">
    <source>
        <dbReference type="ARBA" id="ARBA00023268"/>
    </source>
</evidence>
<gene>
    <name evidence="10" type="primary">mnmC</name>
    <name evidence="13" type="ORF">C4K68_24145</name>
</gene>
<keyword evidence="4 10" id="KW-0808">Transferase</keyword>
<keyword evidence="8 10" id="KW-0560">Oxidoreductase</keyword>
<comment type="cofactor">
    <cofactor evidence="10">
        <name>FAD</name>
        <dbReference type="ChEBI" id="CHEBI:57692"/>
    </cofactor>
</comment>
<dbReference type="NCBIfam" id="NF033855">
    <property type="entry name" value="tRNA_MNMC2"/>
    <property type="match status" value="1"/>
</dbReference>
<feature type="domain" description="MnmC-like methyltransferase" evidence="12">
    <location>
        <begin position="118"/>
        <end position="238"/>
    </location>
</feature>
<dbReference type="Pfam" id="PF05430">
    <property type="entry name" value="Methyltransf_30"/>
    <property type="match status" value="1"/>
</dbReference>
<dbReference type="GO" id="GO:0002098">
    <property type="term" value="P:tRNA wobble uridine modification"/>
    <property type="evidence" value="ECO:0007669"/>
    <property type="project" value="TreeGrafter"/>
</dbReference>
<dbReference type="InterPro" id="IPR029063">
    <property type="entry name" value="SAM-dependent_MTases_sf"/>
</dbReference>
<dbReference type="InterPro" id="IPR017610">
    <property type="entry name" value="tRNA_S-uridine_synth_MnmC_C"/>
</dbReference>
<dbReference type="InterPro" id="IPR023032">
    <property type="entry name" value="tRNA_MAMT_biosynth_bifunc_MnmC"/>
</dbReference>
<dbReference type="EMBL" id="PRLP01000127">
    <property type="protein sequence ID" value="PPC74818.1"/>
    <property type="molecule type" value="Genomic_DNA"/>
</dbReference>
<dbReference type="Gene3D" id="3.40.50.150">
    <property type="entry name" value="Vaccinia Virus protein VP39"/>
    <property type="match status" value="1"/>
</dbReference>
<keyword evidence="9 10" id="KW-0511">Multifunctional enzyme</keyword>
<dbReference type="Gene3D" id="3.50.50.60">
    <property type="entry name" value="FAD/NAD(P)-binding domain"/>
    <property type="match status" value="1"/>
</dbReference>
<reference evidence="13 14" key="1">
    <citation type="submission" date="2018-02" db="EMBL/GenBank/DDBJ databases">
        <title>novel marine gammaproteobacteria from coastal saline agro ecosystem.</title>
        <authorList>
            <person name="Krishnan R."/>
            <person name="Ramesh Kumar N."/>
        </authorList>
    </citation>
    <scope>NUCLEOTIDE SEQUENCE [LARGE SCALE GENOMIC DNA]</scope>
    <source>
        <strain evidence="13 14">228</strain>
    </source>
</reference>
<evidence type="ECO:0000256" key="2">
    <source>
        <dbReference type="ARBA" id="ARBA00022603"/>
    </source>
</evidence>
<name>A0A2S5KJ58_9PROT</name>
<feature type="region of interest" description="tRNA (mnm(5)s(2)U34)-methyltransferase" evidence="10">
    <location>
        <begin position="1"/>
        <end position="240"/>
    </location>
</feature>
<comment type="subcellular location">
    <subcellularLocation>
        <location evidence="10">Cytoplasm</location>
    </subcellularLocation>
</comment>
<dbReference type="SUPFAM" id="SSF54373">
    <property type="entry name" value="FAD-linked reductases, C-terminal domain"/>
    <property type="match status" value="1"/>
</dbReference>
<dbReference type="Gene3D" id="3.30.9.10">
    <property type="entry name" value="D-Amino Acid Oxidase, subunit A, domain 2"/>
    <property type="match status" value="1"/>
</dbReference>
<evidence type="ECO:0000313" key="13">
    <source>
        <dbReference type="EMBL" id="PPC74818.1"/>
    </source>
</evidence>
<dbReference type="GO" id="GO:0050660">
    <property type="term" value="F:flavin adenine dinucleotide binding"/>
    <property type="evidence" value="ECO:0007669"/>
    <property type="project" value="UniProtKB-UniRule"/>
</dbReference>
<evidence type="ECO:0000256" key="10">
    <source>
        <dbReference type="HAMAP-Rule" id="MF_01102"/>
    </source>
</evidence>
<dbReference type="InterPro" id="IPR006076">
    <property type="entry name" value="FAD-dep_OxRdtase"/>
</dbReference>
<keyword evidence="1 10" id="KW-0963">Cytoplasm</keyword>